<dbReference type="NCBIfam" id="NF046112">
    <property type="entry name" value="MSMEG_6209_Nter"/>
    <property type="match status" value="1"/>
</dbReference>
<dbReference type="AlphaFoldDB" id="A0A917P9N7"/>
<dbReference type="Proteomes" id="UP000636956">
    <property type="component" value="Unassembled WGS sequence"/>
</dbReference>
<reference evidence="2" key="2">
    <citation type="submission" date="2020-09" db="EMBL/GenBank/DDBJ databases">
        <authorList>
            <person name="Sun Q."/>
            <person name="Zhou Y."/>
        </authorList>
    </citation>
    <scope>NUCLEOTIDE SEQUENCE</scope>
    <source>
        <strain evidence="2">CGMCC 1.8984</strain>
    </source>
</reference>
<evidence type="ECO:0000313" key="3">
    <source>
        <dbReference type="Proteomes" id="UP000636956"/>
    </source>
</evidence>
<dbReference type="Gene3D" id="1.10.8.1060">
    <property type="entry name" value="Corynebacterium glutamicum thioredoxin-dependent arsenate reductase, N-terminal domain"/>
    <property type="match status" value="1"/>
</dbReference>
<evidence type="ECO:0000313" key="2">
    <source>
        <dbReference type="EMBL" id="GGJ67886.1"/>
    </source>
</evidence>
<gene>
    <name evidence="2" type="ORF">GCM10011372_02120</name>
</gene>
<dbReference type="RefSeq" id="WP_373285484.1">
    <property type="nucleotide sequence ID" value="NZ_BAABFW010000007.1"/>
</dbReference>
<evidence type="ECO:0008006" key="4">
    <source>
        <dbReference type="Google" id="ProtNLM"/>
    </source>
</evidence>
<proteinExistence type="predicted"/>
<evidence type="ECO:0000256" key="1">
    <source>
        <dbReference type="SAM" id="MobiDB-lite"/>
    </source>
</evidence>
<feature type="region of interest" description="Disordered" evidence="1">
    <location>
        <begin position="63"/>
        <end position="89"/>
    </location>
</feature>
<comment type="caution">
    <text evidence="2">The sequence shown here is derived from an EMBL/GenBank/DDBJ whole genome shotgun (WGS) entry which is preliminary data.</text>
</comment>
<organism evidence="2 3">
    <name type="scientific">Agromyces bauzanensis</name>
    <dbReference type="NCBI Taxonomy" id="1308924"/>
    <lineage>
        <taxon>Bacteria</taxon>
        <taxon>Bacillati</taxon>
        <taxon>Actinomycetota</taxon>
        <taxon>Actinomycetes</taxon>
        <taxon>Micrococcales</taxon>
        <taxon>Microbacteriaceae</taxon>
        <taxon>Agromyces</taxon>
    </lineage>
</organism>
<name>A0A917P9N7_9MICO</name>
<protein>
    <recommendedName>
        <fullName evidence="4">DUF3562 domain-containing protein</fullName>
    </recommendedName>
</protein>
<keyword evidence="3" id="KW-1185">Reference proteome</keyword>
<reference evidence="2" key="1">
    <citation type="journal article" date="2014" name="Int. J. Syst. Evol. Microbiol.">
        <title>Complete genome sequence of Corynebacterium casei LMG S-19264T (=DSM 44701T), isolated from a smear-ripened cheese.</title>
        <authorList>
            <consortium name="US DOE Joint Genome Institute (JGI-PGF)"/>
            <person name="Walter F."/>
            <person name="Albersmeier A."/>
            <person name="Kalinowski J."/>
            <person name="Ruckert C."/>
        </authorList>
    </citation>
    <scope>NUCLEOTIDE SEQUENCE</scope>
    <source>
        <strain evidence="2">CGMCC 1.8984</strain>
    </source>
</reference>
<accession>A0A917P9N7</accession>
<sequence length="89" mass="9998">MNESEEERAVEEVADRLAERFPGVPRNHVEEVVNDVHLALDGHRIRDFVPVLVEHDARKRLRDEGIRPTHIGDPPDAPPAPPMLRAGKG</sequence>
<dbReference type="EMBL" id="BMMD01000001">
    <property type="protein sequence ID" value="GGJ67886.1"/>
    <property type="molecule type" value="Genomic_DNA"/>
</dbReference>